<dbReference type="SFLD" id="SFLDG00002">
    <property type="entry name" value="C1.7:_P-type_atpase_like"/>
    <property type="match status" value="1"/>
</dbReference>
<dbReference type="CDD" id="cd00371">
    <property type="entry name" value="HMA"/>
    <property type="match status" value="4"/>
</dbReference>
<evidence type="ECO:0000256" key="10">
    <source>
        <dbReference type="RuleBase" id="RU362081"/>
    </source>
</evidence>
<evidence type="ECO:0000259" key="12">
    <source>
        <dbReference type="PROSITE" id="PS50846"/>
    </source>
</evidence>
<feature type="transmembrane region" description="Helical" evidence="10">
    <location>
        <begin position="593"/>
        <end position="613"/>
    </location>
</feature>
<dbReference type="PANTHER" id="PTHR43520">
    <property type="entry name" value="ATP7, ISOFORM B"/>
    <property type="match status" value="1"/>
</dbReference>
<feature type="domain" description="HMA" evidence="12">
    <location>
        <begin position="362"/>
        <end position="427"/>
    </location>
</feature>
<organism evidence="13 14">
    <name type="scientific">Paracoccidioides brasiliensis</name>
    <dbReference type="NCBI Taxonomy" id="121759"/>
    <lineage>
        <taxon>Eukaryota</taxon>
        <taxon>Fungi</taxon>
        <taxon>Dikarya</taxon>
        <taxon>Ascomycota</taxon>
        <taxon>Pezizomycotina</taxon>
        <taxon>Eurotiomycetes</taxon>
        <taxon>Eurotiomycetidae</taxon>
        <taxon>Onygenales</taxon>
        <taxon>Ajellomycetaceae</taxon>
        <taxon>Paracoccidioides</taxon>
    </lineage>
</organism>
<evidence type="ECO:0000256" key="7">
    <source>
        <dbReference type="ARBA" id="ARBA00022967"/>
    </source>
</evidence>
<dbReference type="GO" id="GO:0005507">
    <property type="term" value="F:copper ion binding"/>
    <property type="evidence" value="ECO:0007669"/>
    <property type="project" value="TreeGrafter"/>
</dbReference>
<feature type="transmembrane region" description="Helical" evidence="10">
    <location>
        <begin position="1241"/>
        <end position="1263"/>
    </location>
</feature>
<feature type="domain" description="HMA" evidence="12">
    <location>
        <begin position="449"/>
        <end position="520"/>
    </location>
</feature>
<proteinExistence type="inferred from homology"/>
<dbReference type="GO" id="GO:0055070">
    <property type="term" value="P:copper ion homeostasis"/>
    <property type="evidence" value="ECO:0007669"/>
    <property type="project" value="TreeGrafter"/>
</dbReference>
<dbReference type="InterPro" id="IPR018303">
    <property type="entry name" value="ATPase_P-typ_P_site"/>
</dbReference>
<evidence type="ECO:0000256" key="3">
    <source>
        <dbReference type="ARBA" id="ARBA00022692"/>
    </source>
</evidence>
<keyword evidence="7" id="KW-1278">Translocase</keyword>
<feature type="region of interest" description="Disordered" evidence="11">
    <location>
        <begin position="69"/>
        <end position="90"/>
    </location>
</feature>
<dbReference type="GO" id="GO:0043682">
    <property type="term" value="F:P-type divalent copper transporter activity"/>
    <property type="evidence" value="ECO:0007669"/>
    <property type="project" value="TreeGrafter"/>
</dbReference>
<sequence>MFQQRLKAMVLVEKVSESPLDQYFSHPPNGVHFWTATERILGWFASWTKLPQELNAQVPLSLEHMAEKAQVQAPQRAAHRSTPPDTPRSPKTITTVLLVNNIHCTSCVAYAREVLFGIPHVFSVDVSILAQEVHVRHSQQVSSTDLVRGLTDAAFEICHAGSRDESGNKISDIDVSWPASRWIDRRMWSPGSHPDKAAWSRKRAHIENCDACRLEEPGKYTGGDKKRLSSLSQSEVVEEKLGLGVCSAKKQGDVETQEFSNKQYSDVDVEKGLVPSTEEYDAYISIFGMSCSSCVGTLTTAIKQLDFVKSVNIALLTHSATLTMLGPRENIDKVLGLIDDLGFEGTLDNISEKLPRTSRDVFVATASIVGMTCGSCVGTITRGIQELPFVKNVAVDLLGASGKIEFEGIERLGEVIQTVQDLGYDIAVTECLPLNGDETQKDNNAPLKRTVAIKVDGMFCHHCPEKILNALESMEDESLSVDENLDLKKTVVTVTYKPDPPSMTVRSIIAAIESANPAFKATVYHPPTIEDRSRAMQLHERRRLLSRLLFTFIAAIPTFFIGIVWMSLVPPTNEIRKFFYQPIWAGTVSRLEWALFIITTPVMFYGADVFHVRAFKEVRALWRPSSRVPILRRFYRFGSMNLLISAGTSVAYFASVAVLAVGARSQGHQGHMSTYFDTVVFLTMFILAGRALEAYSKAKTGDAVSMLGKLRPSEALLVVDSSAPDSPRNNVQRVSVDLLEVGDIVNIPHGTSPPADGIVTGPGSYKFDQSSLTGESKPVGKNAGDKVYSGSVNVGQPVYIRISDIGSTSMLDQIVAVVREGLTKRAPVEGIADIMTSYFVPVITLLAITTFVVWLGLGLMGRLPDDYLDSAQGGWPFWALKFAIAVFVVACPCGLALAAPTALFVGGGLAAKRGILVRGGGEAFQEASRLEAVVFDKTGTLTEGGTLRVSDHEVFIRDQEQQQVAWKLAQVLEESSTHPIARAISNFCAEKSSISLISSTITEIPGQGMMGKFSMEVKSPSSVEHFVGIEYEAAIGSQRLLETLLSKEEADRYFLSNTLTKYQSEGKSTAILSIRKISDTSSTFTPAIVFATSDPIRAEAANVISSLQSKNIEVFMCSGDNSMTANAVASAIGIPASNVMANVLPQQKAEYIRQIQETKLYNADATNNSKRTKKKRIVAFVGDGTNDSPALAAANVSIAMASGSDIAINSAGFILLNSELNTILELCTLSHRVFNRVKWNFGWAVVYNVLLVPIAAGILYPIVTGTMMGDDGKMVNKHWRLDPVWASLAMALSSVSVVCSSLALKIEWRRTRACIEKKVHDWRR</sequence>
<dbReference type="SUPFAM" id="SSF55008">
    <property type="entry name" value="HMA, heavy metal-associated domain"/>
    <property type="match status" value="4"/>
</dbReference>
<evidence type="ECO:0000256" key="11">
    <source>
        <dbReference type="SAM" id="MobiDB-lite"/>
    </source>
</evidence>
<dbReference type="SUPFAM" id="SSF81653">
    <property type="entry name" value="Calcium ATPase, transduction domain A"/>
    <property type="match status" value="1"/>
</dbReference>
<dbReference type="NCBIfam" id="TIGR01494">
    <property type="entry name" value="ATPase_P-type"/>
    <property type="match status" value="2"/>
</dbReference>
<comment type="subcellular location">
    <subcellularLocation>
        <location evidence="1">Membrane</location>
        <topology evidence="1">Multi-pass membrane protein</topology>
    </subcellularLocation>
</comment>
<evidence type="ECO:0000313" key="13">
    <source>
        <dbReference type="EMBL" id="ODH34234.1"/>
    </source>
</evidence>
<dbReference type="EMBL" id="LZYO01000104">
    <property type="protein sequence ID" value="ODH34234.1"/>
    <property type="molecule type" value="Genomic_DNA"/>
</dbReference>
<dbReference type="SUPFAM" id="SSF81660">
    <property type="entry name" value="Metal cation-transporting ATPase, ATP-binding domain N"/>
    <property type="match status" value="1"/>
</dbReference>
<dbReference type="InterPro" id="IPR023298">
    <property type="entry name" value="ATPase_P-typ_TM_dom_sf"/>
</dbReference>
<dbReference type="Pfam" id="PF00403">
    <property type="entry name" value="HMA"/>
    <property type="match status" value="4"/>
</dbReference>
<evidence type="ECO:0000256" key="4">
    <source>
        <dbReference type="ARBA" id="ARBA00022723"/>
    </source>
</evidence>
<dbReference type="Gene3D" id="3.40.1110.10">
    <property type="entry name" value="Calcium-transporting ATPase, cytoplasmic domain N"/>
    <property type="match status" value="1"/>
</dbReference>
<dbReference type="GO" id="GO:0016020">
    <property type="term" value="C:membrane"/>
    <property type="evidence" value="ECO:0007669"/>
    <property type="project" value="UniProtKB-SubCell"/>
</dbReference>
<dbReference type="InterPro" id="IPR036412">
    <property type="entry name" value="HAD-like_sf"/>
</dbReference>
<dbReference type="InterPro" id="IPR023214">
    <property type="entry name" value="HAD_sf"/>
</dbReference>
<evidence type="ECO:0000256" key="9">
    <source>
        <dbReference type="ARBA" id="ARBA00023136"/>
    </source>
</evidence>
<dbReference type="InterPro" id="IPR017969">
    <property type="entry name" value="Heavy-metal-associated_CS"/>
</dbReference>
<dbReference type="InterPro" id="IPR008250">
    <property type="entry name" value="ATPase_P-typ_transduc_dom_A_sf"/>
</dbReference>
<accession>A0A1D2JGX7</accession>
<dbReference type="PROSITE" id="PS50846">
    <property type="entry name" value="HMA_2"/>
    <property type="match status" value="4"/>
</dbReference>
<gene>
    <name evidence="13" type="ORF">ACO22_03127</name>
</gene>
<feature type="transmembrane region" description="Helical" evidence="10">
    <location>
        <begin position="1283"/>
        <end position="1304"/>
    </location>
</feature>
<feature type="domain" description="HMA" evidence="12">
    <location>
        <begin position="93"/>
        <end position="158"/>
    </location>
</feature>
<reference evidence="13 14" key="1">
    <citation type="submission" date="2016-06" db="EMBL/GenBank/DDBJ databases">
        <authorList>
            <person name="Kjaerup R.B."/>
            <person name="Dalgaard T.S."/>
            <person name="Juul-Madsen H.R."/>
        </authorList>
    </citation>
    <scope>NUCLEOTIDE SEQUENCE [LARGE SCALE GENOMIC DNA]</scope>
    <source>
        <strain evidence="13 14">Pb300</strain>
    </source>
</reference>
<evidence type="ECO:0000256" key="8">
    <source>
        <dbReference type="ARBA" id="ARBA00022989"/>
    </source>
</evidence>
<dbReference type="InterPro" id="IPR036163">
    <property type="entry name" value="HMA_dom_sf"/>
</dbReference>
<dbReference type="InterPro" id="IPR006121">
    <property type="entry name" value="HMA_dom"/>
</dbReference>
<feature type="transmembrane region" description="Helical" evidence="10">
    <location>
        <begin position="634"/>
        <end position="662"/>
    </location>
</feature>
<keyword evidence="5 10" id="KW-0547">Nucleotide-binding</keyword>
<dbReference type="Gene3D" id="3.40.50.1000">
    <property type="entry name" value="HAD superfamily/HAD-like"/>
    <property type="match status" value="1"/>
</dbReference>
<dbReference type="InterPro" id="IPR027256">
    <property type="entry name" value="P-typ_ATPase_IB"/>
</dbReference>
<evidence type="ECO:0000256" key="6">
    <source>
        <dbReference type="ARBA" id="ARBA00022840"/>
    </source>
</evidence>
<feature type="transmembrane region" description="Helical" evidence="10">
    <location>
        <begin position="838"/>
        <end position="857"/>
    </location>
</feature>
<evidence type="ECO:0000256" key="1">
    <source>
        <dbReference type="ARBA" id="ARBA00004141"/>
    </source>
</evidence>
<dbReference type="PROSITE" id="PS01229">
    <property type="entry name" value="COF_2"/>
    <property type="match status" value="1"/>
</dbReference>
<dbReference type="GO" id="GO:0016887">
    <property type="term" value="F:ATP hydrolysis activity"/>
    <property type="evidence" value="ECO:0007669"/>
    <property type="project" value="InterPro"/>
</dbReference>
<keyword evidence="9 10" id="KW-0472">Membrane</keyword>
<evidence type="ECO:0000313" key="14">
    <source>
        <dbReference type="Proteomes" id="UP000242814"/>
    </source>
</evidence>
<keyword evidence="4 10" id="KW-0479">Metal-binding</keyword>
<keyword evidence="6 10" id="KW-0067">ATP-binding</keyword>
<feature type="transmembrane region" description="Helical" evidence="10">
    <location>
        <begin position="674"/>
        <end position="692"/>
    </location>
</feature>
<evidence type="ECO:0000256" key="2">
    <source>
        <dbReference type="ARBA" id="ARBA00006024"/>
    </source>
</evidence>
<dbReference type="InterPro" id="IPR059000">
    <property type="entry name" value="ATPase_P-type_domA"/>
</dbReference>
<protein>
    <recommendedName>
        <fullName evidence="12">HMA domain-containing protein</fullName>
    </recommendedName>
</protein>
<dbReference type="SFLD" id="SFLDF00027">
    <property type="entry name" value="p-type_atpase"/>
    <property type="match status" value="1"/>
</dbReference>
<dbReference type="Proteomes" id="UP000242814">
    <property type="component" value="Unassembled WGS sequence"/>
</dbReference>
<name>A0A1D2JGX7_PARBR</name>
<feature type="domain" description="HMA" evidence="12">
    <location>
        <begin position="280"/>
        <end position="346"/>
    </location>
</feature>
<keyword evidence="8 10" id="KW-1133">Transmembrane helix</keyword>
<dbReference type="SUPFAM" id="SSF56784">
    <property type="entry name" value="HAD-like"/>
    <property type="match status" value="1"/>
</dbReference>
<dbReference type="PRINTS" id="PR00119">
    <property type="entry name" value="CATATPASE"/>
</dbReference>
<feature type="transmembrane region" description="Helical" evidence="10">
    <location>
        <begin position="544"/>
        <end position="568"/>
    </location>
</feature>
<dbReference type="NCBIfam" id="TIGR01525">
    <property type="entry name" value="ATPase-IB_hvy"/>
    <property type="match status" value="1"/>
</dbReference>
<dbReference type="VEuPathDB" id="FungiDB:PADG_00917"/>
<dbReference type="Pfam" id="PF00122">
    <property type="entry name" value="E1-E2_ATPase"/>
    <property type="match status" value="1"/>
</dbReference>
<comment type="similarity">
    <text evidence="2 10">Belongs to the cation transport ATPase (P-type) (TC 3.A.3) family. Type IB subfamily.</text>
</comment>
<dbReference type="PANTHER" id="PTHR43520:SF32">
    <property type="entry name" value="COPPER RESISTANCE P-TYPE ATPASE (EUROFUNG)"/>
    <property type="match status" value="1"/>
</dbReference>
<dbReference type="GO" id="GO:0005524">
    <property type="term" value="F:ATP binding"/>
    <property type="evidence" value="ECO:0007669"/>
    <property type="project" value="UniProtKB-UniRule"/>
</dbReference>
<comment type="caution">
    <text evidence="13">The sequence shown here is derived from an EMBL/GenBank/DDBJ whole genome shotgun (WGS) entry which is preliminary data.</text>
</comment>
<dbReference type="SUPFAM" id="SSF81665">
    <property type="entry name" value="Calcium ATPase, transmembrane domain M"/>
    <property type="match status" value="1"/>
</dbReference>
<keyword evidence="3 10" id="KW-0812">Transmembrane</keyword>
<dbReference type="InterPro" id="IPR044492">
    <property type="entry name" value="P_typ_ATPase_HD_dom"/>
</dbReference>
<dbReference type="Gene3D" id="2.70.150.10">
    <property type="entry name" value="Calcium-transporting ATPase, cytoplasmic transduction domain A"/>
    <property type="match status" value="1"/>
</dbReference>
<dbReference type="FunFam" id="2.70.150.10:FF:000068">
    <property type="entry name" value="Copper resistance-associated P-type ATPase"/>
    <property type="match status" value="1"/>
</dbReference>
<evidence type="ECO:0000256" key="5">
    <source>
        <dbReference type="ARBA" id="ARBA00022741"/>
    </source>
</evidence>
<dbReference type="VEuPathDB" id="FungiDB:PABG_02495"/>
<dbReference type="PROSITE" id="PS01047">
    <property type="entry name" value="HMA_1"/>
    <property type="match status" value="2"/>
</dbReference>
<dbReference type="Pfam" id="PF00702">
    <property type="entry name" value="Hydrolase"/>
    <property type="match status" value="1"/>
</dbReference>
<dbReference type="Gene3D" id="3.30.70.100">
    <property type="match status" value="4"/>
</dbReference>
<dbReference type="InterPro" id="IPR001757">
    <property type="entry name" value="P_typ_ATPase"/>
</dbReference>
<dbReference type="PROSITE" id="PS00154">
    <property type="entry name" value="ATPASE_E1_E2"/>
    <property type="match status" value="1"/>
</dbReference>
<feature type="transmembrane region" description="Helical" evidence="10">
    <location>
        <begin position="877"/>
        <end position="905"/>
    </location>
</feature>
<dbReference type="InterPro" id="IPR023299">
    <property type="entry name" value="ATPase_P-typ_cyto_dom_N"/>
</dbReference>
<dbReference type="SFLD" id="SFLDS00003">
    <property type="entry name" value="Haloacid_Dehalogenase"/>
    <property type="match status" value="1"/>
</dbReference>